<dbReference type="Gene3D" id="3.40.50.10180">
    <property type="entry name" value="Glycerate kinase, MOFRL-like N-terminal domain"/>
    <property type="match status" value="1"/>
</dbReference>
<feature type="domain" description="MOFRL" evidence="1">
    <location>
        <begin position="307"/>
        <end position="412"/>
    </location>
</feature>
<evidence type="ECO:0000259" key="1">
    <source>
        <dbReference type="Pfam" id="PF05161"/>
    </source>
</evidence>
<dbReference type="PANTHER" id="PTHR12227">
    <property type="entry name" value="GLYCERATE KINASE"/>
    <property type="match status" value="1"/>
</dbReference>
<evidence type="ECO:0000259" key="2">
    <source>
        <dbReference type="Pfam" id="PF13660"/>
    </source>
</evidence>
<accession>H5SM06</accession>
<gene>
    <name evidence="3" type="ORF">HGMM_F48B01C08</name>
</gene>
<dbReference type="Pfam" id="PF13660">
    <property type="entry name" value="DUF4147"/>
    <property type="match status" value="1"/>
</dbReference>
<dbReference type="Gene3D" id="3.40.1480.10">
    <property type="entry name" value="MOFRL domain"/>
    <property type="match status" value="1"/>
</dbReference>
<evidence type="ECO:0000313" key="3">
    <source>
        <dbReference type="EMBL" id="BAL57192.1"/>
    </source>
</evidence>
<proteinExistence type="predicted"/>
<reference evidence="3" key="1">
    <citation type="journal article" date="2005" name="Environ. Microbiol.">
        <title>Genetic and functional properties of uncultivated thermophilic crenarchaeotes from a subsurface gold mine as revealed by analysis of genome fragments.</title>
        <authorList>
            <person name="Nunoura T."/>
            <person name="Hirayama H."/>
            <person name="Takami H."/>
            <person name="Oida H."/>
            <person name="Nishi S."/>
            <person name="Shimamura S."/>
            <person name="Suzuki Y."/>
            <person name="Inagaki F."/>
            <person name="Takai K."/>
            <person name="Nealson K.H."/>
            <person name="Horikoshi K."/>
        </authorList>
    </citation>
    <scope>NUCLEOTIDE SEQUENCE</scope>
</reference>
<keyword evidence="3" id="KW-0670">Pyruvate</keyword>
<dbReference type="InterPro" id="IPR037035">
    <property type="entry name" value="GK-like_C_sf"/>
</dbReference>
<organism evidence="3">
    <name type="scientific">uncultured prokaryote</name>
    <dbReference type="NCBI Taxonomy" id="198431"/>
    <lineage>
        <taxon>unclassified sequences</taxon>
        <taxon>environmental samples</taxon>
    </lineage>
</organism>
<dbReference type="Pfam" id="PF05161">
    <property type="entry name" value="MOFRL"/>
    <property type="match status" value="1"/>
</dbReference>
<reference evidence="3" key="2">
    <citation type="journal article" date="2012" name="PLoS ONE">
        <title>A Deeply Branching Thermophilic Bacterium with an Ancient Acetyl-CoA Pathway Dominates a Subsurface Ecosystem.</title>
        <authorList>
            <person name="Takami H."/>
            <person name="Noguchi H."/>
            <person name="Takaki Y."/>
            <person name="Uchiyama I."/>
            <person name="Toyoda A."/>
            <person name="Nishi S."/>
            <person name="Chee G.-J."/>
            <person name="Arai W."/>
            <person name="Nunoura T."/>
            <person name="Itoh T."/>
            <person name="Hattori M."/>
            <person name="Takai K."/>
        </authorList>
    </citation>
    <scope>NUCLEOTIDE SEQUENCE</scope>
</reference>
<dbReference type="InterPro" id="IPR007835">
    <property type="entry name" value="MOFRL"/>
</dbReference>
<protein>
    <submittedName>
        <fullName evidence="3">Hydroxypyruvate reductase</fullName>
    </submittedName>
</protein>
<dbReference type="InterPro" id="IPR025286">
    <property type="entry name" value="MOFRL_assoc_dom"/>
</dbReference>
<sequence length="419" mass="44693">MRFEGDVLSVQGVAQVWPLRSYRRVYVLALGKAAFPMAKGIWQLLGNSIEHMLIITVSPCPRLPNSEVWIGDHPIPGERSLRAGERLKEFLQEASADDLLLVLLSGGGSALATLPPPTRSIPSPSLEDLQRMHEALLSCGATIGEINTLRRHLDPLKGGGLLRLCRASTLTLALSDVIGNAPEAIASGPTVADPTTLAEAWNVIERYQLRLRLPASIRKALEEAAETLKPGDPLLQPQADGRARHVYHIIGDNRLAAQAALRAARRHGFHAALLTTTLRGEASQAGRFLAAILRQIAESGDPLPRPACLIAAGETTVTLHGQGLGGRNQELALAAALEIINVPDVALIAMATDGRDGPTDAAGAVVNGNTVQRAAARGLDALRFLEAQDSYTFFAALGDTLHLPSGRTNVNDLIFLFAF</sequence>
<dbReference type="SUPFAM" id="SSF82544">
    <property type="entry name" value="GckA/TtuD-like"/>
    <property type="match status" value="1"/>
</dbReference>
<dbReference type="InterPro" id="IPR038614">
    <property type="entry name" value="GK_N_sf"/>
</dbReference>
<name>H5SM06_9ZZZZ</name>
<dbReference type="InterPro" id="IPR039760">
    <property type="entry name" value="MOFRL_protein"/>
</dbReference>
<dbReference type="PANTHER" id="PTHR12227:SF0">
    <property type="entry name" value="GLYCERATE KINASE"/>
    <property type="match status" value="1"/>
</dbReference>
<dbReference type="EMBL" id="AP011769">
    <property type="protein sequence ID" value="BAL57192.1"/>
    <property type="molecule type" value="Genomic_DNA"/>
</dbReference>
<feature type="domain" description="MOFRL-associated" evidence="2">
    <location>
        <begin position="17"/>
        <end position="222"/>
    </location>
</feature>
<dbReference type="AlphaFoldDB" id="H5SM06"/>
<dbReference type="GO" id="GO:0008887">
    <property type="term" value="F:glycerate kinase activity"/>
    <property type="evidence" value="ECO:0007669"/>
    <property type="project" value="InterPro"/>
</dbReference>